<evidence type="ECO:0000256" key="4">
    <source>
        <dbReference type="SAM" id="Phobius"/>
    </source>
</evidence>
<keyword evidence="4" id="KW-0472">Membrane</keyword>
<feature type="repeat" description="TPR" evidence="3">
    <location>
        <begin position="743"/>
        <end position="776"/>
    </location>
</feature>
<sequence length="822" mass="93655">MIIYTQTIHFDYNLDDEIVVSQEDKFSISGLYESISSPYYSLDQRISYGYRPLTSLTFYLESTLLGNNPTISHSINLILYLLVVGLIFLLGLHLFKNPQYAFILALLFAVHPTHTEVVASIKNRDELLALLFGLLAFLSLRLKGNWSIPATIACMICSLLAKKTGLGIYLLTPILLYSFHSKSSAFFCSLVAAMSVSLFAMAPTANVSGSLFLVIIYLTGMTLFFYWAHFNDFKFNKNTLQAGVASLGILVVAFGIFESFVSLILALHIILLASYFFFTSGQLIKWVLFFSLMMTSLFTSAWYFIPMCYVLVFNDYDTRTKWIWIPGTLLLFFSVFLVITSTKPFAILFTLIYITPLIFDRLRKKWILLSLLFSAFLAVLINSYAGTSLTYIVLLICFVILFWLLINQKWKSSYLGILICFIALSFYIDSSVTILSGWLQQTQNLGGTPPQTSTTYSGRSLDFIENPLVNHTQISDKFMAMASTYGHYISQMIYPHNLKFYYGYNAIDLFNPPIVLLWLGIITGIITLFMKCAQWRSSLFFILFLVALFPFSNLLVPVAGIVGDRLVFLPSLLFLLFITSILTQFLSKYSLAIPIVFICAAMGYLSFERAALWKNKETLYLHDASENQLSVKVNQLAGDLLYGQAVNAPEIKRKNLLKSALSFYTKGASVHEPYYLNWYMIGVIQLQLTEYKVAMEAFKRAENSPYVDQSIYLQMAICASFLNDLETAEMYYLRAVNHPETKLKAYLNLVYIYLRTDQLSLALSTNQKALDDYPENPSLNENHARIYFNMGDTLNTIKYLENAIYYGNDNERNLEFLKSLQL</sequence>
<evidence type="ECO:0000313" key="5">
    <source>
        <dbReference type="EMBL" id="MFH6985671.1"/>
    </source>
</evidence>
<feature type="transmembrane region" description="Helical" evidence="4">
    <location>
        <begin position="148"/>
        <end position="172"/>
    </location>
</feature>
<proteinExistence type="predicted"/>
<dbReference type="PANTHER" id="PTHR44227:SF3">
    <property type="entry name" value="PROTEIN O-MANNOSYL-TRANSFERASE TMTC4"/>
    <property type="match status" value="1"/>
</dbReference>
<feature type="transmembrane region" description="Helical" evidence="4">
    <location>
        <begin position="414"/>
        <end position="439"/>
    </location>
</feature>
<keyword evidence="6" id="KW-1185">Reference proteome</keyword>
<feature type="transmembrane region" description="Helical" evidence="4">
    <location>
        <begin position="391"/>
        <end position="407"/>
    </location>
</feature>
<feature type="transmembrane region" description="Helical" evidence="4">
    <location>
        <begin position="366"/>
        <end position="385"/>
    </location>
</feature>
<dbReference type="InterPro" id="IPR052346">
    <property type="entry name" value="O-mannosyl-transferase_TMTC"/>
</dbReference>
<reference evidence="5 6" key="1">
    <citation type="journal article" date="2013" name="Int. J. Syst. Evol. Microbiol.">
        <title>Marinoscillum luteum sp. nov., isolated from marine sediment.</title>
        <authorList>
            <person name="Cha I.T."/>
            <person name="Park S.J."/>
            <person name="Kim S.J."/>
            <person name="Kim J.G."/>
            <person name="Jung M.Y."/>
            <person name="Shin K.S."/>
            <person name="Kwon K.K."/>
            <person name="Yang S.H."/>
            <person name="Seo Y.S."/>
            <person name="Rhee S.K."/>
        </authorList>
    </citation>
    <scope>NUCLEOTIDE SEQUENCE [LARGE SCALE GENOMIC DNA]</scope>
    <source>
        <strain evidence="5 6">KCTC 23939</strain>
    </source>
</reference>
<dbReference type="Gene3D" id="1.25.40.10">
    <property type="entry name" value="Tetratricopeptide repeat domain"/>
    <property type="match status" value="1"/>
</dbReference>
<keyword evidence="2 3" id="KW-0802">TPR repeat</keyword>
<keyword evidence="4" id="KW-1133">Transmembrane helix</keyword>
<evidence type="ECO:0000256" key="1">
    <source>
        <dbReference type="ARBA" id="ARBA00022737"/>
    </source>
</evidence>
<gene>
    <name evidence="5" type="ORF">ACHKAR_19620</name>
</gene>
<keyword evidence="4" id="KW-0812">Transmembrane</keyword>
<organism evidence="5 6">
    <name type="scientific">Marinoscillum luteum</name>
    <dbReference type="NCBI Taxonomy" id="861051"/>
    <lineage>
        <taxon>Bacteria</taxon>
        <taxon>Pseudomonadati</taxon>
        <taxon>Bacteroidota</taxon>
        <taxon>Cytophagia</taxon>
        <taxon>Cytophagales</taxon>
        <taxon>Reichenbachiellaceae</taxon>
        <taxon>Marinoscillum</taxon>
    </lineage>
</organism>
<dbReference type="EMBL" id="JBIPKE010000020">
    <property type="protein sequence ID" value="MFH6985671.1"/>
    <property type="molecule type" value="Genomic_DNA"/>
</dbReference>
<name>A0ABW7NEE4_9BACT</name>
<feature type="transmembrane region" description="Helical" evidence="4">
    <location>
        <begin position="509"/>
        <end position="530"/>
    </location>
</feature>
<evidence type="ECO:0000313" key="6">
    <source>
        <dbReference type="Proteomes" id="UP001610063"/>
    </source>
</evidence>
<dbReference type="RefSeq" id="WP_395419079.1">
    <property type="nucleotide sequence ID" value="NZ_JBIPKE010000020.1"/>
</dbReference>
<dbReference type="SUPFAM" id="SSF48452">
    <property type="entry name" value="TPR-like"/>
    <property type="match status" value="1"/>
</dbReference>
<feature type="transmembrane region" description="Helical" evidence="4">
    <location>
        <begin position="208"/>
        <end position="228"/>
    </location>
</feature>
<feature type="transmembrane region" description="Helical" evidence="4">
    <location>
        <begin position="184"/>
        <end position="202"/>
    </location>
</feature>
<accession>A0ABW7NEE4</accession>
<feature type="transmembrane region" description="Helical" evidence="4">
    <location>
        <begin position="286"/>
        <end position="305"/>
    </location>
</feature>
<keyword evidence="1" id="KW-0677">Repeat</keyword>
<dbReference type="PROSITE" id="PS50005">
    <property type="entry name" value="TPR"/>
    <property type="match status" value="1"/>
</dbReference>
<dbReference type="PANTHER" id="PTHR44227">
    <property type="match status" value="1"/>
</dbReference>
<dbReference type="InterPro" id="IPR019734">
    <property type="entry name" value="TPR_rpt"/>
</dbReference>
<comment type="caution">
    <text evidence="5">The sequence shown here is derived from an EMBL/GenBank/DDBJ whole genome shotgun (WGS) entry which is preliminary data.</text>
</comment>
<feature type="transmembrane region" description="Helical" evidence="4">
    <location>
        <begin position="539"/>
        <end position="560"/>
    </location>
</feature>
<protein>
    <submittedName>
        <fullName evidence="5">Tetratricopeptide repeat protein</fullName>
    </submittedName>
</protein>
<evidence type="ECO:0000256" key="3">
    <source>
        <dbReference type="PROSITE-ProRule" id="PRU00339"/>
    </source>
</evidence>
<feature type="transmembrane region" description="Helical" evidence="4">
    <location>
        <begin position="589"/>
        <end position="607"/>
    </location>
</feature>
<evidence type="ECO:0000256" key="2">
    <source>
        <dbReference type="ARBA" id="ARBA00022803"/>
    </source>
</evidence>
<feature type="transmembrane region" description="Helical" evidence="4">
    <location>
        <begin position="325"/>
        <end position="354"/>
    </location>
</feature>
<feature type="transmembrane region" description="Helical" evidence="4">
    <location>
        <begin position="566"/>
        <end position="582"/>
    </location>
</feature>
<feature type="transmembrane region" description="Helical" evidence="4">
    <location>
        <begin position="77"/>
        <end position="95"/>
    </location>
</feature>
<dbReference type="Proteomes" id="UP001610063">
    <property type="component" value="Unassembled WGS sequence"/>
</dbReference>
<dbReference type="InterPro" id="IPR011990">
    <property type="entry name" value="TPR-like_helical_dom_sf"/>
</dbReference>